<proteinExistence type="predicted"/>
<name>A0ACB9ACB5_CICIN</name>
<evidence type="ECO:0000313" key="1">
    <source>
        <dbReference type="EMBL" id="KAI3707857.1"/>
    </source>
</evidence>
<organism evidence="1 2">
    <name type="scientific">Cichorium intybus</name>
    <name type="common">Chicory</name>
    <dbReference type="NCBI Taxonomy" id="13427"/>
    <lineage>
        <taxon>Eukaryota</taxon>
        <taxon>Viridiplantae</taxon>
        <taxon>Streptophyta</taxon>
        <taxon>Embryophyta</taxon>
        <taxon>Tracheophyta</taxon>
        <taxon>Spermatophyta</taxon>
        <taxon>Magnoliopsida</taxon>
        <taxon>eudicotyledons</taxon>
        <taxon>Gunneridae</taxon>
        <taxon>Pentapetalae</taxon>
        <taxon>asterids</taxon>
        <taxon>campanulids</taxon>
        <taxon>Asterales</taxon>
        <taxon>Asteraceae</taxon>
        <taxon>Cichorioideae</taxon>
        <taxon>Cichorieae</taxon>
        <taxon>Cichoriinae</taxon>
        <taxon>Cichorium</taxon>
    </lineage>
</organism>
<protein>
    <submittedName>
        <fullName evidence="1">Uncharacterized protein</fullName>
    </submittedName>
</protein>
<dbReference type="Proteomes" id="UP001055811">
    <property type="component" value="Linkage Group LG07"/>
</dbReference>
<keyword evidence="2" id="KW-1185">Reference proteome</keyword>
<accession>A0ACB9ACB5</accession>
<comment type="caution">
    <text evidence="1">The sequence shown here is derived from an EMBL/GenBank/DDBJ whole genome shotgun (WGS) entry which is preliminary data.</text>
</comment>
<evidence type="ECO:0000313" key="2">
    <source>
        <dbReference type="Proteomes" id="UP001055811"/>
    </source>
</evidence>
<sequence length="69" mass="7833">MRKRVHYAVSSVKIRHTGDFKRIEREDLGFLVISANDHGNIHVTVDLTVNQRNCRGCSQSWKKVSPALG</sequence>
<dbReference type="EMBL" id="CM042015">
    <property type="protein sequence ID" value="KAI3707857.1"/>
    <property type="molecule type" value="Genomic_DNA"/>
</dbReference>
<gene>
    <name evidence="1" type="ORF">L2E82_36737</name>
</gene>
<reference evidence="2" key="1">
    <citation type="journal article" date="2022" name="Mol. Ecol. Resour.">
        <title>The genomes of chicory, endive, great burdock and yacon provide insights into Asteraceae palaeo-polyploidization history and plant inulin production.</title>
        <authorList>
            <person name="Fan W."/>
            <person name="Wang S."/>
            <person name="Wang H."/>
            <person name="Wang A."/>
            <person name="Jiang F."/>
            <person name="Liu H."/>
            <person name="Zhao H."/>
            <person name="Xu D."/>
            <person name="Zhang Y."/>
        </authorList>
    </citation>
    <scope>NUCLEOTIDE SEQUENCE [LARGE SCALE GENOMIC DNA]</scope>
    <source>
        <strain evidence="2">cv. Punajuju</strain>
    </source>
</reference>
<reference evidence="1 2" key="2">
    <citation type="journal article" date="2022" name="Mol. Ecol. Resour.">
        <title>The genomes of chicory, endive, great burdock and yacon provide insights into Asteraceae paleo-polyploidization history and plant inulin production.</title>
        <authorList>
            <person name="Fan W."/>
            <person name="Wang S."/>
            <person name="Wang H."/>
            <person name="Wang A."/>
            <person name="Jiang F."/>
            <person name="Liu H."/>
            <person name="Zhao H."/>
            <person name="Xu D."/>
            <person name="Zhang Y."/>
        </authorList>
    </citation>
    <scope>NUCLEOTIDE SEQUENCE [LARGE SCALE GENOMIC DNA]</scope>
    <source>
        <strain evidence="2">cv. Punajuju</strain>
        <tissue evidence="1">Leaves</tissue>
    </source>
</reference>